<dbReference type="Proteomes" id="UP001139887">
    <property type="component" value="Unassembled WGS sequence"/>
</dbReference>
<feature type="domain" description="Cyclin N-terminal" evidence="2">
    <location>
        <begin position="103"/>
        <end position="201"/>
    </location>
</feature>
<sequence length="512" mass="55392">MSTHVDSSRSVQAARQLHLNLAAPLTERTLETIQCKISMEMITMIAIQARNVIPCTPTPALTPSDRAGGANLYKASVRGDRIDSDERLPSPPTTPSSTLSSVPPLVSFIQSLVDRSRVQAGTLICTLVYLRRLRSRLPKEARGMECTCHRIFLATLIVAGKYLNDASPKNKYWARYSNVFTVAEVNLMEKQLLFLLDFDLRIDNHDLNEAAAVLFGGSIAGDVPLTPTTPPASTAQVKVEESLSALPAVPSLDSSTVRGAGYKSTEGYTNYSAHKQPQSDKIYPPTLGLGGSETQKASPYRGLSEHPKRHASSSYLQDPITPSSVNTSMGRHTSGLSTALTKTPANLLRQNPGEDKNTLHPSPKKRAVSRGHLSNVPQPSPVYHCSGMLSAATTVQMPSTATASSDCFSQPLEQQASLKHASSRYQQQRYDPRAAQKRQSTCPMPRASISIPSLRPERSLGASPSSHAGSSTHSSSTRAQKSRHILRHQSTLPDMAKLSSLHDPAFESSALP</sequence>
<gene>
    <name evidence="3" type="primary">PCL1_2</name>
    <name evidence="3" type="ORF">IWW36_004004</name>
</gene>
<feature type="region of interest" description="Disordered" evidence="1">
    <location>
        <begin position="418"/>
        <end position="512"/>
    </location>
</feature>
<dbReference type="GO" id="GO:0005634">
    <property type="term" value="C:nucleus"/>
    <property type="evidence" value="ECO:0007669"/>
    <property type="project" value="TreeGrafter"/>
</dbReference>
<feature type="compositionally biased region" description="Polar residues" evidence="1">
    <location>
        <begin position="267"/>
        <end position="276"/>
    </location>
</feature>
<proteinExistence type="predicted"/>
<evidence type="ECO:0000256" key="1">
    <source>
        <dbReference type="SAM" id="MobiDB-lite"/>
    </source>
</evidence>
<evidence type="ECO:0000259" key="2">
    <source>
        <dbReference type="Pfam" id="PF00134"/>
    </source>
</evidence>
<feature type="non-terminal residue" evidence="3">
    <location>
        <position position="1"/>
    </location>
</feature>
<dbReference type="Pfam" id="PF00134">
    <property type="entry name" value="Cyclin_N"/>
    <property type="match status" value="1"/>
</dbReference>
<dbReference type="EMBL" id="JANBUW010000377">
    <property type="protein sequence ID" value="KAJ2847136.1"/>
    <property type="molecule type" value="Genomic_DNA"/>
</dbReference>
<feature type="region of interest" description="Disordered" evidence="1">
    <location>
        <begin position="267"/>
        <end position="379"/>
    </location>
</feature>
<dbReference type="GO" id="GO:0016538">
    <property type="term" value="F:cyclin-dependent protein serine/threonine kinase regulator activity"/>
    <property type="evidence" value="ECO:0007669"/>
    <property type="project" value="TreeGrafter"/>
</dbReference>
<name>A0A9W8IAJ3_9FUNG</name>
<feature type="region of interest" description="Disordered" evidence="1">
    <location>
        <begin position="81"/>
        <end position="101"/>
    </location>
</feature>
<dbReference type="InterPro" id="IPR013922">
    <property type="entry name" value="Cyclin_PHO80-like"/>
</dbReference>
<dbReference type="GO" id="GO:0019901">
    <property type="term" value="F:protein kinase binding"/>
    <property type="evidence" value="ECO:0007669"/>
    <property type="project" value="InterPro"/>
</dbReference>
<dbReference type="PANTHER" id="PTHR15615:SF10">
    <property type="entry name" value="PHO85 CYCLIN-2-RELATED"/>
    <property type="match status" value="1"/>
</dbReference>
<evidence type="ECO:0000313" key="3">
    <source>
        <dbReference type="EMBL" id="KAJ2847136.1"/>
    </source>
</evidence>
<keyword evidence="4" id="KW-1185">Reference proteome</keyword>
<dbReference type="GO" id="GO:0000307">
    <property type="term" value="C:cyclin-dependent protein kinase holoenzyme complex"/>
    <property type="evidence" value="ECO:0007669"/>
    <property type="project" value="TreeGrafter"/>
</dbReference>
<comment type="caution">
    <text evidence="3">The sequence shown here is derived from an EMBL/GenBank/DDBJ whole genome shotgun (WGS) entry which is preliminary data.</text>
</comment>
<dbReference type="InterPro" id="IPR006671">
    <property type="entry name" value="Cyclin_N"/>
</dbReference>
<dbReference type="SUPFAM" id="SSF47954">
    <property type="entry name" value="Cyclin-like"/>
    <property type="match status" value="1"/>
</dbReference>
<accession>A0A9W8IAJ3</accession>
<organism evidence="3 4">
    <name type="scientific">Coemansia brasiliensis</name>
    <dbReference type="NCBI Taxonomy" id="2650707"/>
    <lineage>
        <taxon>Eukaryota</taxon>
        <taxon>Fungi</taxon>
        <taxon>Fungi incertae sedis</taxon>
        <taxon>Zoopagomycota</taxon>
        <taxon>Kickxellomycotina</taxon>
        <taxon>Kickxellomycetes</taxon>
        <taxon>Kickxellales</taxon>
        <taxon>Kickxellaceae</taxon>
        <taxon>Coemansia</taxon>
    </lineage>
</organism>
<dbReference type="InterPro" id="IPR036915">
    <property type="entry name" value="Cyclin-like_sf"/>
</dbReference>
<dbReference type="Gene3D" id="1.10.472.10">
    <property type="entry name" value="Cyclin-like"/>
    <property type="match status" value="1"/>
</dbReference>
<reference evidence="3" key="1">
    <citation type="submission" date="2022-07" db="EMBL/GenBank/DDBJ databases">
        <title>Phylogenomic reconstructions and comparative analyses of Kickxellomycotina fungi.</title>
        <authorList>
            <person name="Reynolds N.K."/>
            <person name="Stajich J.E."/>
            <person name="Barry K."/>
            <person name="Grigoriev I.V."/>
            <person name="Crous P."/>
            <person name="Smith M.E."/>
        </authorList>
    </citation>
    <scope>NUCLEOTIDE SEQUENCE</scope>
    <source>
        <strain evidence="3">NRRL 1566</strain>
    </source>
</reference>
<dbReference type="PANTHER" id="PTHR15615">
    <property type="match status" value="1"/>
</dbReference>
<protein>
    <submittedName>
        <fullName evidence="3">PHO85 cyclin-1</fullName>
    </submittedName>
</protein>
<feature type="compositionally biased region" description="Polar residues" evidence="1">
    <location>
        <begin position="312"/>
        <end position="344"/>
    </location>
</feature>
<dbReference type="AlphaFoldDB" id="A0A9W8IAJ3"/>
<feature type="compositionally biased region" description="Low complexity" evidence="1">
    <location>
        <begin position="459"/>
        <end position="477"/>
    </location>
</feature>
<evidence type="ECO:0000313" key="4">
    <source>
        <dbReference type="Proteomes" id="UP001139887"/>
    </source>
</evidence>
<dbReference type="OrthoDB" id="10250320at2759"/>
<dbReference type="CDD" id="cd20557">
    <property type="entry name" value="CYCLIN_ScPCL1-like"/>
    <property type="match status" value="1"/>
</dbReference>